<evidence type="ECO:0000256" key="3">
    <source>
        <dbReference type="HAMAP-Rule" id="MF_01440"/>
    </source>
</evidence>
<evidence type="ECO:0000313" key="5">
    <source>
        <dbReference type="EMBL" id="AVX05541.1"/>
    </source>
</evidence>
<evidence type="ECO:0000313" key="6">
    <source>
        <dbReference type="Proteomes" id="UP000258927"/>
    </source>
</evidence>
<name>A0A2R4MHN1_9HYPH</name>
<protein>
    <recommendedName>
        <fullName evidence="3">Probable chemoreceptor glutamine deamidase CheD</fullName>
        <ecNumber evidence="3">3.5.1.44</ecNumber>
    </recommendedName>
</protein>
<dbReference type="STRING" id="1122213.GCA_000423365_00725"/>
<dbReference type="GO" id="GO:0006935">
    <property type="term" value="P:chemotaxis"/>
    <property type="evidence" value="ECO:0007669"/>
    <property type="project" value="UniProtKB-UniRule"/>
</dbReference>
<dbReference type="Gene3D" id="3.30.1330.200">
    <property type="match status" value="1"/>
</dbReference>
<evidence type="ECO:0000256" key="4">
    <source>
        <dbReference type="SAM" id="MobiDB-lite"/>
    </source>
</evidence>
<dbReference type="PANTHER" id="PTHR35147">
    <property type="entry name" value="CHEMORECEPTOR GLUTAMINE DEAMIDASE CHED-RELATED"/>
    <property type="match status" value="1"/>
</dbReference>
<proteinExistence type="inferred from homology"/>
<keyword evidence="2 3" id="KW-0378">Hydrolase</keyword>
<comment type="function">
    <text evidence="3">Probably deamidates glutamine residues to glutamate on methyl-accepting chemotaxis receptors (MCPs), playing an important role in chemotaxis.</text>
</comment>
<dbReference type="Pfam" id="PF03975">
    <property type="entry name" value="CheD"/>
    <property type="match status" value="1"/>
</dbReference>
<dbReference type="KEGG" id="mmyr:MXMO3_03034"/>
<dbReference type="Proteomes" id="UP000258927">
    <property type="component" value="Chromosome"/>
</dbReference>
<comment type="similarity">
    <text evidence="3">Belongs to the CheD family.</text>
</comment>
<dbReference type="RefSeq" id="WP_156905469.1">
    <property type="nucleotide sequence ID" value="NZ_CP021330.1"/>
</dbReference>
<evidence type="ECO:0000256" key="2">
    <source>
        <dbReference type="ARBA" id="ARBA00022801"/>
    </source>
</evidence>
<accession>A0A2R4MHN1</accession>
<dbReference type="GO" id="GO:0050568">
    <property type="term" value="F:protein-glutamine glutaminase activity"/>
    <property type="evidence" value="ECO:0007669"/>
    <property type="project" value="UniProtKB-UniRule"/>
</dbReference>
<comment type="catalytic activity">
    <reaction evidence="3">
        <text>L-glutaminyl-[protein] + H2O = L-glutamyl-[protein] + NH4(+)</text>
        <dbReference type="Rhea" id="RHEA:16441"/>
        <dbReference type="Rhea" id="RHEA-COMP:10207"/>
        <dbReference type="Rhea" id="RHEA-COMP:10208"/>
        <dbReference type="ChEBI" id="CHEBI:15377"/>
        <dbReference type="ChEBI" id="CHEBI:28938"/>
        <dbReference type="ChEBI" id="CHEBI:29973"/>
        <dbReference type="ChEBI" id="CHEBI:30011"/>
        <dbReference type="EC" id="3.5.1.44"/>
    </reaction>
</comment>
<dbReference type="InterPro" id="IPR038592">
    <property type="entry name" value="CheD-like_sf"/>
</dbReference>
<evidence type="ECO:0000256" key="1">
    <source>
        <dbReference type="ARBA" id="ARBA00022500"/>
    </source>
</evidence>
<dbReference type="InterPro" id="IPR011324">
    <property type="entry name" value="Cytotoxic_necrot_fac-like_cat"/>
</dbReference>
<dbReference type="PANTHER" id="PTHR35147:SF2">
    <property type="entry name" value="CHEMORECEPTOR GLUTAMINE DEAMIDASE CHED-RELATED"/>
    <property type="match status" value="1"/>
</dbReference>
<dbReference type="SUPFAM" id="SSF64438">
    <property type="entry name" value="CNF1/YfiH-like putative cysteine hydrolases"/>
    <property type="match status" value="1"/>
</dbReference>
<feature type="region of interest" description="Disordered" evidence="4">
    <location>
        <begin position="1"/>
        <end position="20"/>
    </location>
</feature>
<sequence>MKPSARSPRDISAASTQQVHQGDCHVTNDKDVAFSTVLGSCVAACIRDKLTGVGGMNHFLLGVQSDSSRDRYGESARYGAYAMEELINKVLNQGSGQRDQLEIKVFGGGNINQKMDDVGAKNAAFVRGFLSAEGYKAAAEDLGGTYARRVVFQPVLGKVFVKHLDSSINDTLIKEEISKANKPVVEHDDIELF</sequence>
<dbReference type="EC" id="3.5.1.44" evidence="3"/>
<organism evidence="5 6">
    <name type="scientific">Maritalea myrionectae</name>
    <dbReference type="NCBI Taxonomy" id="454601"/>
    <lineage>
        <taxon>Bacteria</taxon>
        <taxon>Pseudomonadati</taxon>
        <taxon>Pseudomonadota</taxon>
        <taxon>Alphaproteobacteria</taxon>
        <taxon>Hyphomicrobiales</taxon>
        <taxon>Devosiaceae</taxon>
        <taxon>Maritalea</taxon>
    </lineage>
</organism>
<dbReference type="InterPro" id="IPR005659">
    <property type="entry name" value="Chemorcpt_Glu_NH3ase_CheD"/>
</dbReference>
<keyword evidence="1 3" id="KW-0145">Chemotaxis</keyword>
<gene>
    <name evidence="3" type="primary">cheD</name>
    <name evidence="5" type="ORF">MXMO3_03034</name>
</gene>
<dbReference type="EMBL" id="CP021330">
    <property type="protein sequence ID" value="AVX05541.1"/>
    <property type="molecule type" value="Genomic_DNA"/>
</dbReference>
<dbReference type="AlphaFoldDB" id="A0A2R4MHN1"/>
<keyword evidence="6" id="KW-1185">Reference proteome</keyword>
<dbReference type="HAMAP" id="MF_01440">
    <property type="entry name" value="CheD"/>
    <property type="match status" value="1"/>
</dbReference>
<dbReference type="CDD" id="cd16352">
    <property type="entry name" value="CheD"/>
    <property type="match status" value="1"/>
</dbReference>
<reference evidence="5 6" key="1">
    <citation type="submission" date="2017-05" db="EMBL/GenBank/DDBJ databases">
        <title>Genome Analysis of Maritalea myrionectae HL2708#5.</title>
        <authorList>
            <consortium name="Cotde Inc.-PKNU"/>
            <person name="Jang D."/>
            <person name="Oh H.-M."/>
        </authorList>
    </citation>
    <scope>NUCLEOTIDE SEQUENCE [LARGE SCALE GENOMIC DNA]</scope>
    <source>
        <strain evidence="5 6">HL2708#5</strain>
    </source>
</reference>